<keyword evidence="2" id="KW-1185">Reference proteome</keyword>
<accession>X6M4U3</accession>
<gene>
    <name evidence="1" type="ORF">RFI_28474</name>
</gene>
<dbReference type="Proteomes" id="UP000023152">
    <property type="component" value="Unassembled WGS sequence"/>
</dbReference>
<dbReference type="AlphaFoldDB" id="X6M4U3"/>
<comment type="caution">
    <text evidence="1">The sequence shown here is derived from an EMBL/GenBank/DDBJ whole genome shotgun (WGS) entry which is preliminary data.</text>
</comment>
<organism evidence="1 2">
    <name type="scientific">Reticulomyxa filosa</name>
    <dbReference type="NCBI Taxonomy" id="46433"/>
    <lineage>
        <taxon>Eukaryota</taxon>
        <taxon>Sar</taxon>
        <taxon>Rhizaria</taxon>
        <taxon>Retaria</taxon>
        <taxon>Foraminifera</taxon>
        <taxon>Monothalamids</taxon>
        <taxon>Reticulomyxidae</taxon>
        <taxon>Reticulomyxa</taxon>
    </lineage>
</organism>
<dbReference type="EMBL" id="ASPP01024560">
    <property type="protein sequence ID" value="ETO08914.1"/>
    <property type="molecule type" value="Genomic_DNA"/>
</dbReference>
<reference evidence="1 2" key="1">
    <citation type="journal article" date="2013" name="Curr. Biol.">
        <title>The Genome of the Foraminiferan Reticulomyxa filosa.</title>
        <authorList>
            <person name="Glockner G."/>
            <person name="Hulsmann N."/>
            <person name="Schleicher M."/>
            <person name="Noegel A.A."/>
            <person name="Eichinger L."/>
            <person name="Gallinger C."/>
            <person name="Pawlowski J."/>
            <person name="Sierra R."/>
            <person name="Euteneuer U."/>
            <person name="Pillet L."/>
            <person name="Moustafa A."/>
            <person name="Platzer M."/>
            <person name="Groth M."/>
            <person name="Szafranski K."/>
            <person name="Schliwa M."/>
        </authorList>
    </citation>
    <scope>NUCLEOTIDE SEQUENCE [LARGE SCALE GENOMIC DNA]</scope>
</reference>
<proteinExistence type="predicted"/>
<feature type="non-terminal residue" evidence="1">
    <location>
        <position position="183"/>
    </location>
</feature>
<evidence type="ECO:0000313" key="1">
    <source>
        <dbReference type="EMBL" id="ETO08914.1"/>
    </source>
</evidence>
<evidence type="ECO:0000313" key="2">
    <source>
        <dbReference type="Proteomes" id="UP000023152"/>
    </source>
</evidence>
<name>X6M4U3_RETFI</name>
<protein>
    <submittedName>
        <fullName evidence="1">Uncharacterized protein</fullName>
    </submittedName>
</protein>
<sequence length="183" mass="21488">MSSQIFQSLKELPTPSDPQCVLHNHEKNNIKKKKSYEMLLFCQKTGLSIEYNENKNTFRFHKLPVCGDIATFHHYACAASKALHKYSMQEKTWITIEHTFLIPFRDDFGILDEDGTHMHIIGGRNDDDISVSTHIKTKVMELMHKKTLQLSKNEIKLSIQHWIRILKIKLGWVNDFNKIIFKY</sequence>